<dbReference type="OrthoDB" id="9804395at2"/>
<protein>
    <submittedName>
        <fullName evidence="2">SGNH/GDSL hydrolase family protein</fullName>
    </submittedName>
</protein>
<dbReference type="EMBL" id="SSMD01000002">
    <property type="protein sequence ID" value="THD75926.1"/>
    <property type="molecule type" value="Genomic_DNA"/>
</dbReference>
<dbReference type="SUPFAM" id="SSF52266">
    <property type="entry name" value="SGNH hydrolase"/>
    <property type="match status" value="1"/>
</dbReference>
<proteinExistence type="predicted"/>
<accession>A0A4S3MC18</accession>
<keyword evidence="3" id="KW-1185">Reference proteome</keyword>
<keyword evidence="2" id="KW-0378">Hydrolase</keyword>
<feature type="domain" description="SGNH hydrolase-type esterase" evidence="1">
    <location>
        <begin position="48"/>
        <end position="216"/>
    </location>
</feature>
<evidence type="ECO:0000313" key="2">
    <source>
        <dbReference type="EMBL" id="THD75926.1"/>
    </source>
</evidence>
<dbReference type="Gene3D" id="3.40.50.1110">
    <property type="entry name" value="SGNH hydrolase"/>
    <property type="match status" value="1"/>
</dbReference>
<sequence length="231" mass="25090">MDRIVRFALAPLLLAQALRTRKTALILPEAAGPRAGQAGTGPRLRLLVLGDSSAAGVGVDHQDQALSGHLVRALSTDFSVEWQLLASTGATSSDALSVLPQATPLDVAVLALGVNDVTRLTSPQRFVHHQRQLLQGLRDRGARLICVTAIPPMGEFPLLPNPLRWTLGRHASRLQQMRAAHLADFAGYHPLDFDLPPDPALMPEDGFHPGPEVYRLWAQTAAQTIRTHWTK</sequence>
<comment type="caution">
    <text evidence="2">The sequence shown here is derived from an EMBL/GenBank/DDBJ whole genome shotgun (WGS) entry which is preliminary data.</text>
</comment>
<dbReference type="GO" id="GO:0016788">
    <property type="term" value="F:hydrolase activity, acting on ester bonds"/>
    <property type="evidence" value="ECO:0007669"/>
    <property type="project" value="UniProtKB-ARBA"/>
</dbReference>
<name>A0A4S3MC18_9RHOB</name>
<dbReference type="InterPro" id="IPR036514">
    <property type="entry name" value="SGNH_hydro_sf"/>
</dbReference>
<dbReference type="AlphaFoldDB" id="A0A4S3MC18"/>
<organism evidence="2 3">
    <name type="scientific">Thalassobius vesicularis</name>
    <dbReference type="NCBI Taxonomy" id="1294297"/>
    <lineage>
        <taxon>Bacteria</taxon>
        <taxon>Pseudomonadati</taxon>
        <taxon>Pseudomonadota</taxon>
        <taxon>Alphaproteobacteria</taxon>
        <taxon>Rhodobacterales</taxon>
        <taxon>Roseobacteraceae</taxon>
        <taxon>Thalassovita</taxon>
    </lineage>
</organism>
<dbReference type="RefSeq" id="WP_136338287.1">
    <property type="nucleotide sequence ID" value="NZ_SSMD01000002.1"/>
</dbReference>
<dbReference type="Proteomes" id="UP000306113">
    <property type="component" value="Unassembled WGS sequence"/>
</dbReference>
<evidence type="ECO:0000259" key="1">
    <source>
        <dbReference type="Pfam" id="PF13472"/>
    </source>
</evidence>
<reference evidence="2 3" key="1">
    <citation type="submission" date="2019-04" db="EMBL/GenBank/DDBJ databases">
        <title>Draft genome sequence of Youngimonas vesicularis.</title>
        <authorList>
            <person name="Hameed A."/>
        </authorList>
    </citation>
    <scope>NUCLEOTIDE SEQUENCE [LARGE SCALE GENOMIC DNA]</scope>
    <source>
        <strain evidence="2 3">CC-AMW-E</strain>
    </source>
</reference>
<dbReference type="Pfam" id="PF13472">
    <property type="entry name" value="Lipase_GDSL_2"/>
    <property type="match status" value="1"/>
</dbReference>
<gene>
    <name evidence="2" type="ORF">E7681_05625</name>
</gene>
<evidence type="ECO:0000313" key="3">
    <source>
        <dbReference type="Proteomes" id="UP000306113"/>
    </source>
</evidence>
<dbReference type="InterPro" id="IPR013830">
    <property type="entry name" value="SGNH_hydro"/>
</dbReference>
<dbReference type="CDD" id="cd01836">
    <property type="entry name" value="FeeA_FeeB_like"/>
    <property type="match status" value="1"/>
</dbReference>